<evidence type="ECO:0000256" key="5">
    <source>
        <dbReference type="RuleBase" id="RU003919"/>
    </source>
</evidence>
<keyword evidence="1 4" id="KW-0689">Ribosomal protein</keyword>
<dbReference type="Gene3D" id="6.10.250.3130">
    <property type="match status" value="1"/>
</dbReference>
<dbReference type="InterPro" id="IPR000589">
    <property type="entry name" value="Ribosomal_uS15"/>
</dbReference>
<sequence>MLASEKKQEIINSFKTHESDTGSPEVQIAILTERITYLTEHFKIHKKDHHSRRGLLKLVGQRRRLLDYLKGKELDRYKKVIERLGIRR</sequence>
<dbReference type="InterPro" id="IPR005290">
    <property type="entry name" value="Ribosomal_uS15_bac-type"/>
</dbReference>
<dbReference type="PANTHER" id="PTHR23321:SF26">
    <property type="entry name" value="SMALL RIBOSOMAL SUBUNIT PROTEIN US15M"/>
    <property type="match status" value="1"/>
</dbReference>
<dbReference type="HAMAP" id="MF_01343_B">
    <property type="entry name" value="Ribosomal_uS15_B"/>
    <property type="match status" value="1"/>
</dbReference>
<evidence type="ECO:0000313" key="8">
    <source>
        <dbReference type="Proteomes" id="UP000324298"/>
    </source>
</evidence>
<dbReference type="FunFam" id="1.10.287.10:FF:000002">
    <property type="entry name" value="30S ribosomal protein S15"/>
    <property type="match status" value="1"/>
</dbReference>
<evidence type="ECO:0000256" key="4">
    <source>
        <dbReference type="HAMAP-Rule" id="MF_01343"/>
    </source>
</evidence>
<dbReference type="NCBIfam" id="TIGR00952">
    <property type="entry name" value="S15_bact"/>
    <property type="match status" value="1"/>
</dbReference>
<evidence type="ECO:0000313" key="7">
    <source>
        <dbReference type="EMBL" id="KAA0893973.1"/>
    </source>
</evidence>
<evidence type="ECO:0000256" key="2">
    <source>
        <dbReference type="ARBA" id="ARBA00023274"/>
    </source>
</evidence>
<comment type="subunit">
    <text evidence="3 4">Part of the 30S ribosomal subunit. Forms a bridge to the 50S subunit in the 70S ribosome, contacting the 23S rRNA.</text>
</comment>
<dbReference type="OrthoDB" id="9799262at2"/>
<dbReference type="InterPro" id="IPR009068">
    <property type="entry name" value="uS15_NS1_RNA-bd_sf"/>
</dbReference>
<gene>
    <name evidence="4 7" type="primary">rpsO</name>
    <name evidence="7" type="ORF">ET418_03115</name>
</gene>
<dbReference type="Proteomes" id="UP000324298">
    <property type="component" value="Unassembled WGS sequence"/>
</dbReference>
<dbReference type="GO" id="GO:0019843">
    <property type="term" value="F:rRNA binding"/>
    <property type="evidence" value="ECO:0007669"/>
    <property type="project" value="UniProtKB-UniRule"/>
</dbReference>
<reference evidence="7 8" key="1">
    <citation type="submission" date="2019-04" db="EMBL/GenBank/DDBJ databases">
        <title>Geobacter ruber sp. nov., ferric-reducing bacteria isolated from paddy soil.</title>
        <authorList>
            <person name="Xu Z."/>
            <person name="Masuda Y."/>
            <person name="Itoh H."/>
            <person name="Senoo K."/>
        </authorList>
    </citation>
    <scope>NUCLEOTIDE SEQUENCE [LARGE SCALE GENOMIC DNA]</scope>
    <source>
        <strain evidence="7 8">Red88</strain>
    </source>
</reference>
<comment type="caution">
    <text evidence="7">The sequence shown here is derived from an EMBL/GenBank/DDBJ whole genome shotgun (WGS) entry which is preliminary data.</text>
</comment>
<evidence type="ECO:0000256" key="6">
    <source>
        <dbReference type="RuleBase" id="RU004524"/>
    </source>
</evidence>
<evidence type="ECO:0000256" key="3">
    <source>
        <dbReference type="ARBA" id="ARBA00064542"/>
    </source>
</evidence>
<dbReference type="RefSeq" id="WP_149306131.1">
    <property type="nucleotide sequence ID" value="NZ_SRSD01000002.1"/>
</dbReference>
<dbReference type="SMART" id="SM01387">
    <property type="entry name" value="Ribosomal_S15"/>
    <property type="match status" value="1"/>
</dbReference>
<dbReference type="AlphaFoldDB" id="A0A5A9XMT2"/>
<dbReference type="PROSITE" id="PS00362">
    <property type="entry name" value="RIBOSOMAL_S15"/>
    <property type="match status" value="1"/>
</dbReference>
<organism evidence="7 8">
    <name type="scientific">Oryzomonas rubra</name>
    <dbReference type="NCBI Taxonomy" id="2509454"/>
    <lineage>
        <taxon>Bacteria</taxon>
        <taxon>Pseudomonadati</taxon>
        <taxon>Thermodesulfobacteriota</taxon>
        <taxon>Desulfuromonadia</taxon>
        <taxon>Geobacterales</taxon>
        <taxon>Geobacteraceae</taxon>
        <taxon>Oryzomonas</taxon>
    </lineage>
</organism>
<name>A0A5A9XMT2_9BACT</name>
<dbReference type="EMBL" id="SRSD01000002">
    <property type="protein sequence ID" value="KAA0893973.1"/>
    <property type="molecule type" value="Genomic_DNA"/>
</dbReference>
<dbReference type="GO" id="GO:0022627">
    <property type="term" value="C:cytosolic small ribosomal subunit"/>
    <property type="evidence" value="ECO:0007669"/>
    <property type="project" value="TreeGrafter"/>
</dbReference>
<dbReference type="Pfam" id="PF00312">
    <property type="entry name" value="Ribosomal_S15"/>
    <property type="match status" value="1"/>
</dbReference>
<dbReference type="CDD" id="cd00353">
    <property type="entry name" value="Ribosomal_S15p_S13e"/>
    <property type="match status" value="1"/>
</dbReference>
<dbReference type="SUPFAM" id="SSF47060">
    <property type="entry name" value="S15/NS1 RNA-binding domain"/>
    <property type="match status" value="1"/>
</dbReference>
<keyword evidence="8" id="KW-1185">Reference proteome</keyword>
<proteinExistence type="inferred from homology"/>
<dbReference type="Gene3D" id="1.10.287.10">
    <property type="entry name" value="S15/NS1, RNA-binding"/>
    <property type="match status" value="1"/>
</dbReference>
<dbReference type="GO" id="GO:0006412">
    <property type="term" value="P:translation"/>
    <property type="evidence" value="ECO:0007669"/>
    <property type="project" value="UniProtKB-UniRule"/>
</dbReference>
<comment type="similarity">
    <text evidence="4 5">Belongs to the universal ribosomal protein uS15 family.</text>
</comment>
<comment type="function">
    <text evidence="4 6">One of the primary rRNA binding proteins, it binds directly to 16S rRNA where it helps nucleate assembly of the platform of the 30S subunit by binding and bridging several RNA helices of the 16S rRNA.</text>
</comment>
<keyword evidence="2 4" id="KW-0687">Ribonucleoprotein</keyword>
<keyword evidence="4 6" id="KW-0694">RNA-binding</keyword>
<accession>A0A5A9XMT2</accession>
<evidence type="ECO:0000256" key="1">
    <source>
        <dbReference type="ARBA" id="ARBA00022980"/>
    </source>
</evidence>
<comment type="function">
    <text evidence="4">Forms an intersubunit bridge (bridge B4) with the 23S rRNA of the 50S subunit in the ribosome.</text>
</comment>
<dbReference type="GO" id="GO:0003735">
    <property type="term" value="F:structural constituent of ribosome"/>
    <property type="evidence" value="ECO:0007669"/>
    <property type="project" value="InterPro"/>
</dbReference>
<keyword evidence="4 6" id="KW-0699">rRNA-binding</keyword>
<dbReference type="PANTHER" id="PTHR23321">
    <property type="entry name" value="RIBOSOMAL PROTEIN S15, BACTERIAL AND ORGANELLAR"/>
    <property type="match status" value="1"/>
</dbReference>
<protein>
    <recommendedName>
        <fullName evidence="4">Small ribosomal subunit protein uS15</fullName>
    </recommendedName>
</protein>